<name>Q4SXQ7_TETNG</name>
<gene>
    <name evidence="2" type="ORF">GSTENG00010723001</name>
</gene>
<evidence type="ECO:0000313" key="2">
    <source>
        <dbReference type="EMBL" id="CAF94575.1"/>
    </source>
</evidence>
<feature type="non-terminal residue" evidence="2">
    <location>
        <position position="81"/>
    </location>
</feature>
<evidence type="ECO:0000256" key="1">
    <source>
        <dbReference type="SAM" id="MobiDB-lite"/>
    </source>
</evidence>
<dbReference type="AlphaFoldDB" id="Q4SXQ7"/>
<protein>
    <submittedName>
        <fullName evidence="2">(spotted green pufferfish) hypothetical protein</fullName>
    </submittedName>
</protein>
<reference evidence="2" key="1">
    <citation type="journal article" date="2004" name="Nature">
        <title>Genome duplication in the teleost fish Tetraodon nigroviridis reveals the early vertebrate proto-karyotype.</title>
        <authorList>
            <person name="Jaillon O."/>
            <person name="Aury J.-M."/>
            <person name="Brunet F."/>
            <person name="Petit J.-L."/>
            <person name="Stange-Thomann N."/>
            <person name="Mauceli E."/>
            <person name="Bouneau L."/>
            <person name="Fischer C."/>
            <person name="Ozouf-Costaz C."/>
            <person name="Bernot A."/>
            <person name="Nicaud S."/>
            <person name="Jaffe D."/>
            <person name="Fisher S."/>
            <person name="Lutfalla G."/>
            <person name="Dossat C."/>
            <person name="Segurens B."/>
            <person name="Dasilva C."/>
            <person name="Salanoubat M."/>
            <person name="Levy M."/>
            <person name="Boudet N."/>
            <person name="Castellano S."/>
            <person name="Anthouard V."/>
            <person name="Jubin C."/>
            <person name="Castelli V."/>
            <person name="Katinka M."/>
            <person name="Vacherie B."/>
            <person name="Biemont C."/>
            <person name="Skalli Z."/>
            <person name="Cattolico L."/>
            <person name="Poulain J."/>
            <person name="De Berardinis V."/>
            <person name="Cruaud C."/>
            <person name="Duprat S."/>
            <person name="Brottier P."/>
            <person name="Coutanceau J.-P."/>
            <person name="Gouzy J."/>
            <person name="Parra G."/>
            <person name="Lardier G."/>
            <person name="Chapple C."/>
            <person name="McKernan K.J."/>
            <person name="McEwan P."/>
            <person name="Bosak S."/>
            <person name="Kellis M."/>
            <person name="Volff J.-N."/>
            <person name="Guigo R."/>
            <person name="Zody M.C."/>
            <person name="Mesirov J."/>
            <person name="Lindblad-Toh K."/>
            <person name="Birren B."/>
            <person name="Nusbaum C."/>
            <person name="Kahn D."/>
            <person name="Robinson-Rechavi M."/>
            <person name="Laudet V."/>
            <person name="Schachter V."/>
            <person name="Quetier F."/>
            <person name="Saurin W."/>
            <person name="Scarpelli C."/>
            <person name="Wincker P."/>
            <person name="Lander E.S."/>
            <person name="Weissenbach J."/>
            <person name="Roest Crollius H."/>
        </authorList>
    </citation>
    <scope>NUCLEOTIDE SEQUENCE [LARGE SCALE GENOMIC DNA]</scope>
</reference>
<comment type="caution">
    <text evidence="2">The sequence shown here is derived from an EMBL/GenBank/DDBJ whole genome shotgun (WGS) entry which is preliminary data.</text>
</comment>
<sequence length="81" mass="8601">MLSPTAHTPVILSESRCAFARLQPVFNPSTSSAALLASKFRHQPSSKKARQPRVHSNPCSRPLGVPVPTDSIAASCSTGFI</sequence>
<feature type="compositionally biased region" description="Basic residues" evidence="1">
    <location>
        <begin position="40"/>
        <end position="53"/>
    </location>
</feature>
<accession>Q4SXQ7</accession>
<feature type="region of interest" description="Disordered" evidence="1">
    <location>
        <begin position="40"/>
        <end position="63"/>
    </location>
</feature>
<proteinExistence type="predicted"/>
<organism evidence="2">
    <name type="scientific">Tetraodon nigroviridis</name>
    <name type="common">Spotted green pufferfish</name>
    <name type="synonym">Chelonodon nigroviridis</name>
    <dbReference type="NCBI Taxonomy" id="99883"/>
    <lineage>
        <taxon>Eukaryota</taxon>
        <taxon>Metazoa</taxon>
        <taxon>Chordata</taxon>
        <taxon>Craniata</taxon>
        <taxon>Vertebrata</taxon>
        <taxon>Euteleostomi</taxon>
        <taxon>Actinopterygii</taxon>
        <taxon>Neopterygii</taxon>
        <taxon>Teleostei</taxon>
        <taxon>Neoteleostei</taxon>
        <taxon>Acanthomorphata</taxon>
        <taxon>Eupercaria</taxon>
        <taxon>Tetraodontiformes</taxon>
        <taxon>Tetradontoidea</taxon>
        <taxon>Tetraodontidae</taxon>
        <taxon>Tetraodon</taxon>
    </lineage>
</organism>
<reference evidence="2" key="2">
    <citation type="submission" date="2004-02" db="EMBL/GenBank/DDBJ databases">
        <authorList>
            <consortium name="Genoscope"/>
            <consortium name="Whitehead Institute Centre for Genome Research"/>
        </authorList>
    </citation>
    <scope>NUCLEOTIDE SEQUENCE</scope>
</reference>
<dbReference type="EMBL" id="CAAE01012353">
    <property type="protein sequence ID" value="CAF94575.1"/>
    <property type="molecule type" value="Genomic_DNA"/>
</dbReference>
<dbReference type="KEGG" id="tng:GSTEN00010723G001"/>